<feature type="transmembrane region" description="Helical" evidence="5">
    <location>
        <begin position="265"/>
        <end position="286"/>
    </location>
</feature>
<dbReference type="Gene3D" id="1.20.1250.20">
    <property type="entry name" value="MFS general substrate transporter like domains"/>
    <property type="match status" value="2"/>
</dbReference>
<feature type="transmembrane region" description="Helical" evidence="5">
    <location>
        <begin position="298"/>
        <end position="315"/>
    </location>
</feature>
<dbReference type="KEGG" id="trg:TRUGW13939_03598"/>
<sequence>MANPSTSVESTAGGAIALKPLSHSNNADSSSVQLVAGDHIHNHEHEHSTATSSTEHHMAELSNWKFLGIILSVGGVGFLSSFVSGLLTVGLPRTAEDIGLSDDLVFWPSSVYALSCGSCLLLAGSVADVVGNRSMNLIGCLLVSCFVLGCGLARTGIELIMFRAMQGVAVSFCLPTSVAIVSNAVPNGRKRNIGFSCLGFVQPIGFSAGLVLGGVILQTVGWRFGYYITAGLCFALFLVSLKVLPIEDKKNNWASIARLRTDIDWVGAFASCASLSLFSYILAALTNDVSNIKSPVNIALLILGAALVPFFIFWEQRQERLGQPALIPNSLWKNQVFTNVCLIVMLVWGVLNMMELFCSLFFQQVQNLSALDASLRILPNTIVGAICQVSTGLLIHRVSAFHLVVGSLVLSSVGPLLMAVIDVRWPYWYDAFFAQALSPISADILFTVGLLVVSDVFPTRTQALAGAVFNTVSQFGTSIGLTVMAVISSATTKHSRYVPKTSPDALLVGYRAGFWAAFAWMIVAFLIGAFGLRRIGRVGLKRD</sequence>
<evidence type="ECO:0000256" key="2">
    <source>
        <dbReference type="ARBA" id="ARBA00022692"/>
    </source>
</evidence>
<dbReference type="GO" id="GO:0022857">
    <property type="term" value="F:transmembrane transporter activity"/>
    <property type="evidence" value="ECO:0007669"/>
    <property type="project" value="InterPro"/>
</dbReference>
<feature type="transmembrane region" description="Helical" evidence="5">
    <location>
        <begin position="224"/>
        <end position="244"/>
    </location>
</feature>
<dbReference type="InterPro" id="IPR020846">
    <property type="entry name" value="MFS_dom"/>
</dbReference>
<feature type="transmembrane region" description="Helical" evidence="5">
    <location>
        <begin position="427"/>
        <end position="452"/>
    </location>
</feature>
<evidence type="ECO:0000256" key="3">
    <source>
        <dbReference type="ARBA" id="ARBA00022989"/>
    </source>
</evidence>
<feature type="transmembrane region" description="Helical" evidence="5">
    <location>
        <begin position="193"/>
        <end position="218"/>
    </location>
</feature>
<keyword evidence="4 5" id="KW-0472">Membrane</keyword>
<organism evidence="7 8">
    <name type="scientific">Talaromyces rugulosus</name>
    <name type="common">Penicillium rugulosum</name>
    <dbReference type="NCBI Taxonomy" id="121627"/>
    <lineage>
        <taxon>Eukaryota</taxon>
        <taxon>Fungi</taxon>
        <taxon>Dikarya</taxon>
        <taxon>Ascomycota</taxon>
        <taxon>Pezizomycotina</taxon>
        <taxon>Eurotiomycetes</taxon>
        <taxon>Eurotiomycetidae</taxon>
        <taxon>Eurotiales</taxon>
        <taxon>Trichocomaceae</taxon>
        <taxon>Talaromyces</taxon>
        <taxon>Talaromyces sect. Islandici</taxon>
    </lineage>
</organism>
<evidence type="ECO:0000313" key="7">
    <source>
        <dbReference type="EMBL" id="QKX56493.1"/>
    </source>
</evidence>
<feature type="transmembrane region" description="Helical" evidence="5">
    <location>
        <begin position="377"/>
        <end position="395"/>
    </location>
</feature>
<feature type="transmembrane region" description="Helical" evidence="5">
    <location>
        <begin position="464"/>
        <end position="488"/>
    </location>
</feature>
<dbReference type="InterPro" id="IPR036259">
    <property type="entry name" value="MFS_trans_sf"/>
</dbReference>
<dbReference type="PANTHER" id="PTHR42718:SF27">
    <property type="entry name" value="TRANSPORTER, PUTATIVE-RELATED"/>
    <property type="match status" value="1"/>
</dbReference>
<dbReference type="RefSeq" id="XP_035342671.1">
    <property type="nucleotide sequence ID" value="XM_035486778.1"/>
</dbReference>
<feature type="transmembrane region" description="Helical" evidence="5">
    <location>
        <begin position="508"/>
        <end position="532"/>
    </location>
</feature>
<keyword evidence="2 5" id="KW-0812">Transmembrane</keyword>
<dbReference type="Proteomes" id="UP000509510">
    <property type="component" value="Chromosome II"/>
</dbReference>
<protein>
    <recommendedName>
        <fullName evidence="6">Major facilitator superfamily (MFS) profile domain-containing protein</fullName>
    </recommendedName>
</protein>
<dbReference type="GO" id="GO:0016020">
    <property type="term" value="C:membrane"/>
    <property type="evidence" value="ECO:0007669"/>
    <property type="project" value="UniProtKB-SubCell"/>
</dbReference>
<comment type="subcellular location">
    <subcellularLocation>
        <location evidence="1">Membrane</location>
        <topology evidence="1">Multi-pass membrane protein</topology>
    </subcellularLocation>
</comment>
<feature type="domain" description="Major facilitator superfamily (MFS) profile" evidence="6">
    <location>
        <begin position="69"/>
        <end position="536"/>
    </location>
</feature>
<dbReference type="SUPFAM" id="SSF103473">
    <property type="entry name" value="MFS general substrate transporter"/>
    <property type="match status" value="1"/>
</dbReference>
<dbReference type="InterPro" id="IPR011701">
    <property type="entry name" value="MFS"/>
</dbReference>
<evidence type="ECO:0000256" key="5">
    <source>
        <dbReference type="SAM" id="Phobius"/>
    </source>
</evidence>
<dbReference type="Pfam" id="PF07690">
    <property type="entry name" value="MFS_1"/>
    <property type="match status" value="1"/>
</dbReference>
<keyword evidence="3 5" id="KW-1133">Transmembrane helix</keyword>
<accession>A0A7H8QU12</accession>
<dbReference type="GeneID" id="55991101"/>
<evidence type="ECO:0000256" key="4">
    <source>
        <dbReference type="ARBA" id="ARBA00023136"/>
    </source>
</evidence>
<evidence type="ECO:0000313" key="8">
    <source>
        <dbReference type="Proteomes" id="UP000509510"/>
    </source>
</evidence>
<dbReference type="OrthoDB" id="2130629at2759"/>
<name>A0A7H8QU12_TALRU</name>
<feature type="transmembrane region" description="Helical" evidence="5">
    <location>
        <begin position="336"/>
        <end position="362"/>
    </location>
</feature>
<gene>
    <name evidence="7" type="ORF">TRUGW13939_03598</name>
</gene>
<evidence type="ECO:0000256" key="1">
    <source>
        <dbReference type="ARBA" id="ARBA00004141"/>
    </source>
</evidence>
<feature type="transmembrane region" description="Helical" evidence="5">
    <location>
        <begin position="111"/>
        <end position="130"/>
    </location>
</feature>
<reference evidence="8" key="1">
    <citation type="submission" date="2020-06" db="EMBL/GenBank/DDBJ databases">
        <title>A chromosome-scale genome assembly of Talaromyces rugulosus W13939.</title>
        <authorList>
            <person name="Wang B."/>
            <person name="Guo L."/>
            <person name="Ye K."/>
            <person name="Wang L."/>
        </authorList>
    </citation>
    <scope>NUCLEOTIDE SEQUENCE [LARGE SCALE GENOMIC DNA]</scope>
    <source>
        <strain evidence="8">W13939</strain>
    </source>
</reference>
<feature type="transmembrane region" description="Helical" evidence="5">
    <location>
        <begin position="400"/>
        <end position="421"/>
    </location>
</feature>
<dbReference type="PROSITE" id="PS50850">
    <property type="entry name" value="MFS"/>
    <property type="match status" value="1"/>
</dbReference>
<feature type="transmembrane region" description="Helical" evidence="5">
    <location>
        <begin position="160"/>
        <end position="181"/>
    </location>
</feature>
<dbReference type="EMBL" id="CP055899">
    <property type="protein sequence ID" value="QKX56493.1"/>
    <property type="molecule type" value="Genomic_DNA"/>
</dbReference>
<dbReference type="AlphaFoldDB" id="A0A7H8QU12"/>
<proteinExistence type="predicted"/>
<keyword evidence="8" id="KW-1185">Reference proteome</keyword>
<evidence type="ECO:0000259" key="6">
    <source>
        <dbReference type="PROSITE" id="PS50850"/>
    </source>
</evidence>
<feature type="transmembrane region" description="Helical" evidence="5">
    <location>
        <begin position="137"/>
        <end position="154"/>
    </location>
</feature>
<dbReference type="PANTHER" id="PTHR42718">
    <property type="entry name" value="MAJOR FACILITATOR SUPERFAMILY MULTIDRUG TRANSPORTER MFSC"/>
    <property type="match status" value="1"/>
</dbReference>
<feature type="transmembrane region" description="Helical" evidence="5">
    <location>
        <begin position="66"/>
        <end position="91"/>
    </location>
</feature>